<evidence type="ECO:0000313" key="2">
    <source>
        <dbReference type="WBParaSite" id="Pan_g5790.t1"/>
    </source>
</evidence>
<dbReference type="Proteomes" id="UP000492821">
    <property type="component" value="Unassembled WGS sequence"/>
</dbReference>
<name>A0A7E4W0X7_PANRE</name>
<reference evidence="2" key="2">
    <citation type="submission" date="2020-10" db="UniProtKB">
        <authorList>
            <consortium name="WormBaseParasite"/>
        </authorList>
    </citation>
    <scope>IDENTIFICATION</scope>
</reference>
<reference evidence="1" key="1">
    <citation type="journal article" date="2013" name="Genetics">
        <title>The draft genome and transcriptome of Panagrellus redivivus are shaped by the harsh demands of a free-living lifestyle.</title>
        <authorList>
            <person name="Srinivasan J."/>
            <person name="Dillman A.R."/>
            <person name="Macchietto M.G."/>
            <person name="Heikkinen L."/>
            <person name="Lakso M."/>
            <person name="Fracchia K.M."/>
            <person name="Antoshechkin I."/>
            <person name="Mortazavi A."/>
            <person name="Wong G."/>
            <person name="Sternberg P.W."/>
        </authorList>
    </citation>
    <scope>NUCLEOTIDE SEQUENCE [LARGE SCALE GENOMIC DNA]</scope>
    <source>
        <strain evidence="1">MT8872</strain>
    </source>
</reference>
<organism evidence="1 2">
    <name type="scientific">Panagrellus redivivus</name>
    <name type="common">Microworm</name>
    <dbReference type="NCBI Taxonomy" id="6233"/>
    <lineage>
        <taxon>Eukaryota</taxon>
        <taxon>Metazoa</taxon>
        <taxon>Ecdysozoa</taxon>
        <taxon>Nematoda</taxon>
        <taxon>Chromadorea</taxon>
        <taxon>Rhabditida</taxon>
        <taxon>Tylenchina</taxon>
        <taxon>Panagrolaimomorpha</taxon>
        <taxon>Panagrolaimoidea</taxon>
        <taxon>Panagrolaimidae</taxon>
        <taxon>Panagrellus</taxon>
    </lineage>
</organism>
<protein>
    <submittedName>
        <fullName evidence="2">4-hydroxy-2-oxoglutarate aldolase, mitochondrial</fullName>
    </submittedName>
</protein>
<keyword evidence="1" id="KW-1185">Reference proteome</keyword>
<evidence type="ECO:0000313" key="1">
    <source>
        <dbReference type="Proteomes" id="UP000492821"/>
    </source>
</evidence>
<sequence>MYSQRLVLPVTRALVARMPASALRAESVLAARCLHTTVARKDIDSAAKYIGAGAATVGVAGSVSSHHLSEIIYILPSPGHQTISVYLLIHMRTYILI</sequence>
<proteinExistence type="predicted"/>
<dbReference type="WBParaSite" id="Pan_g5790.t1">
    <property type="protein sequence ID" value="Pan_g5790.t1"/>
    <property type="gene ID" value="Pan_g5790"/>
</dbReference>
<accession>A0A7E4W0X7</accession>
<dbReference type="AlphaFoldDB" id="A0A7E4W0X7"/>